<dbReference type="GO" id="GO:0016491">
    <property type="term" value="F:oxidoreductase activity"/>
    <property type="evidence" value="ECO:0007669"/>
    <property type="project" value="UniProtKB-KW"/>
</dbReference>
<keyword evidence="3" id="KW-0274">FAD</keyword>
<feature type="domain" description="FAD-dependent oxidoreductase 2 FAD-binding" evidence="5">
    <location>
        <begin position="12"/>
        <end position="549"/>
    </location>
</feature>
<dbReference type="PRINTS" id="PR00411">
    <property type="entry name" value="PNDRDTASEI"/>
</dbReference>
<evidence type="ECO:0000256" key="1">
    <source>
        <dbReference type="ARBA" id="ARBA00001974"/>
    </source>
</evidence>
<dbReference type="InterPro" id="IPR036188">
    <property type="entry name" value="FAD/NAD-bd_sf"/>
</dbReference>
<dbReference type="NCBIfam" id="NF004789">
    <property type="entry name" value="PRK06134.1"/>
    <property type="match status" value="1"/>
</dbReference>
<dbReference type="SUPFAM" id="SSF56425">
    <property type="entry name" value="Succinate dehydrogenase/fumarate reductase flavoprotein, catalytic domain"/>
    <property type="match status" value="1"/>
</dbReference>
<gene>
    <name evidence="6" type="ORF">HK439_24365</name>
</gene>
<name>A0A926P3A3_9HYPH</name>
<evidence type="ECO:0000259" key="5">
    <source>
        <dbReference type="Pfam" id="PF00890"/>
    </source>
</evidence>
<reference evidence="6" key="1">
    <citation type="submission" date="2020-05" db="EMBL/GenBank/DDBJ databases">
        <title>Identification of trans-AT polyketide cluster in two marine bacteria, producers of a novel glutaramide-containing polyketide sesbanimide D and analogs.</title>
        <authorList>
            <person name="Kacar D."/>
            <person name="Rodriguez P."/>
            <person name="Canedo L."/>
            <person name="Gonzalez E."/>
            <person name="Galan B."/>
            <person name="De La Calle F."/>
            <person name="Garcia J.L."/>
        </authorList>
    </citation>
    <scope>NUCLEOTIDE SEQUENCE</scope>
    <source>
        <strain evidence="6">PHM038</strain>
    </source>
</reference>
<sequence>MAAHIPETMHCDVLVIGSGAAGLSAAITAAFHGLKVIVAEKANYFGGTSAWSGGWLWIPCNPLAVRAGIAEDIEAPRRYLRSELGNRAADPRLDVFLENGPEMVEFFERETAVEWIDGNKIPDFHETAGRALGGRSVSAKPYDGRALGDFIAKLRPPLDVISLAGMGISGGDDIAHFFNATRKPASALHVLRRLARHARDLALHGRSMQLVNGNALIARLLRSALDLGVDLLVRAPAETLTQELGRVSGAVLRIGGNQHRVIARRGVVLAAGGFPHDRIRIGEMFDHAVGGTGHYSAAPEENSGDGIRLGQSVGARFETELAAPAAWAPVSLVPDGQGGVKRFPHLVERAKPGFIAVDRNGQRFVNEADSYHDFMQALFDRTPKGETPHAWLICDHRAQRRYGLGWSKPFPFPLTPYFRNGYLRRGRTLADLAEACGLPTGALERTLRDFNRHAKFGVDPEFERGASAYNRFQGAAWHTPNASLSPLETAPFYAVRIVPGSLGTFAGLNTTPAGQVVDNTQAPIEGLYAIGNDMTSVMGGHYPSGGITLGPGMTFGFVVGRILAGQEVSGISRTNNSIGQTAEQQEE</sequence>
<protein>
    <submittedName>
        <fullName evidence="6">FAD-dependent oxidoreductase</fullName>
    </submittedName>
</protein>
<dbReference type="InterPro" id="IPR003953">
    <property type="entry name" value="FAD-dep_OxRdtase_2_FAD-bd"/>
</dbReference>
<dbReference type="PANTHER" id="PTHR43400:SF10">
    <property type="entry name" value="3-OXOSTEROID 1-DEHYDROGENASE"/>
    <property type="match status" value="1"/>
</dbReference>
<evidence type="ECO:0000313" key="6">
    <source>
        <dbReference type="EMBL" id="MBD1549406.1"/>
    </source>
</evidence>
<dbReference type="InterPro" id="IPR050315">
    <property type="entry name" value="FAD-oxidoreductase_2"/>
</dbReference>
<keyword evidence="4" id="KW-0560">Oxidoreductase</keyword>
<dbReference type="Gene3D" id="3.50.50.60">
    <property type="entry name" value="FAD/NAD(P)-binding domain"/>
    <property type="match status" value="2"/>
</dbReference>
<organism evidence="6 7">
    <name type="scientific">Roseibium aggregatum</name>
    <dbReference type="NCBI Taxonomy" id="187304"/>
    <lineage>
        <taxon>Bacteria</taxon>
        <taxon>Pseudomonadati</taxon>
        <taxon>Pseudomonadota</taxon>
        <taxon>Alphaproteobacteria</taxon>
        <taxon>Hyphomicrobiales</taxon>
        <taxon>Stappiaceae</taxon>
        <taxon>Roseibium</taxon>
    </lineage>
</organism>
<dbReference type="EMBL" id="JABFCZ010000037">
    <property type="protein sequence ID" value="MBD1549406.1"/>
    <property type="molecule type" value="Genomic_DNA"/>
</dbReference>
<dbReference type="InterPro" id="IPR027477">
    <property type="entry name" value="Succ_DH/fumarate_Rdtase_cat_sf"/>
</dbReference>
<dbReference type="SUPFAM" id="SSF51905">
    <property type="entry name" value="FAD/NAD(P)-binding domain"/>
    <property type="match status" value="1"/>
</dbReference>
<dbReference type="PANTHER" id="PTHR43400">
    <property type="entry name" value="FUMARATE REDUCTASE"/>
    <property type="match status" value="1"/>
</dbReference>
<accession>A0A926P3A3</accession>
<evidence type="ECO:0000256" key="3">
    <source>
        <dbReference type="ARBA" id="ARBA00022827"/>
    </source>
</evidence>
<dbReference type="Proteomes" id="UP000598467">
    <property type="component" value="Unassembled WGS sequence"/>
</dbReference>
<comment type="cofactor">
    <cofactor evidence="1">
        <name>FAD</name>
        <dbReference type="ChEBI" id="CHEBI:57692"/>
    </cofactor>
</comment>
<proteinExistence type="predicted"/>
<evidence type="ECO:0000256" key="4">
    <source>
        <dbReference type="ARBA" id="ARBA00023002"/>
    </source>
</evidence>
<dbReference type="Pfam" id="PF00890">
    <property type="entry name" value="FAD_binding_2"/>
    <property type="match status" value="1"/>
</dbReference>
<dbReference type="RefSeq" id="WP_190294095.1">
    <property type="nucleotide sequence ID" value="NZ_JABFCZ010000037.1"/>
</dbReference>
<keyword evidence="2" id="KW-0285">Flavoprotein</keyword>
<dbReference type="GO" id="GO:0008202">
    <property type="term" value="P:steroid metabolic process"/>
    <property type="evidence" value="ECO:0007669"/>
    <property type="project" value="UniProtKB-ARBA"/>
</dbReference>
<dbReference type="AlphaFoldDB" id="A0A926P3A3"/>
<evidence type="ECO:0000313" key="7">
    <source>
        <dbReference type="Proteomes" id="UP000598467"/>
    </source>
</evidence>
<comment type="caution">
    <text evidence="6">The sequence shown here is derived from an EMBL/GenBank/DDBJ whole genome shotgun (WGS) entry which is preliminary data.</text>
</comment>
<evidence type="ECO:0000256" key="2">
    <source>
        <dbReference type="ARBA" id="ARBA00022630"/>
    </source>
</evidence>